<dbReference type="Gene3D" id="1.20.120.1220">
    <property type="match status" value="1"/>
</dbReference>
<protein>
    <recommendedName>
        <fullName evidence="2">Prepilin type IV endopeptidase peptidase domain-containing protein</fullName>
    </recommendedName>
</protein>
<name>A0A4Y9T2A9_9BURK</name>
<keyword evidence="1" id="KW-0812">Transmembrane</keyword>
<keyword evidence="1" id="KW-1133">Transmembrane helix</keyword>
<evidence type="ECO:0000313" key="4">
    <source>
        <dbReference type="Proteomes" id="UP000297258"/>
    </source>
</evidence>
<dbReference type="Pfam" id="PF01478">
    <property type="entry name" value="Peptidase_A24"/>
    <property type="match status" value="1"/>
</dbReference>
<gene>
    <name evidence="3" type="ORF">E4O92_12965</name>
</gene>
<feature type="non-terminal residue" evidence="3">
    <location>
        <position position="1"/>
    </location>
</feature>
<evidence type="ECO:0000259" key="2">
    <source>
        <dbReference type="Pfam" id="PF01478"/>
    </source>
</evidence>
<evidence type="ECO:0000256" key="1">
    <source>
        <dbReference type="SAM" id="Phobius"/>
    </source>
</evidence>
<dbReference type="InterPro" id="IPR000045">
    <property type="entry name" value="Prepilin_IV_endopep_pep"/>
</dbReference>
<dbReference type="RefSeq" id="WP_135190196.1">
    <property type="nucleotide sequence ID" value="NZ_SPUM01000084.1"/>
</dbReference>
<feature type="transmembrane region" description="Helical" evidence="1">
    <location>
        <begin position="44"/>
        <end position="71"/>
    </location>
</feature>
<dbReference type="EMBL" id="SPUM01000084">
    <property type="protein sequence ID" value="TFW31664.1"/>
    <property type="molecule type" value="Genomic_DNA"/>
</dbReference>
<evidence type="ECO:0000313" key="3">
    <source>
        <dbReference type="EMBL" id="TFW31664.1"/>
    </source>
</evidence>
<organism evidence="3 4">
    <name type="scientific">Massilia horti</name>
    <dbReference type="NCBI Taxonomy" id="2562153"/>
    <lineage>
        <taxon>Bacteria</taxon>
        <taxon>Pseudomonadati</taxon>
        <taxon>Pseudomonadota</taxon>
        <taxon>Betaproteobacteria</taxon>
        <taxon>Burkholderiales</taxon>
        <taxon>Oxalobacteraceae</taxon>
        <taxon>Telluria group</taxon>
        <taxon>Massilia</taxon>
    </lineage>
</organism>
<sequence>PAPLAALGASLLGALAGLLMFLPLYALGGTAAGDVKLMATVGAFVGAAGAFEISVLSWCAGGVMGLAIVLVKGRLRPALANVLALLRPLWQRARGIPAVPEPLPAPSVGTMPYGLAIAVATLFALVRHA</sequence>
<keyword evidence="4" id="KW-1185">Reference proteome</keyword>
<reference evidence="3 4" key="1">
    <citation type="submission" date="2019-03" db="EMBL/GenBank/DDBJ databases">
        <title>Draft genome of Massilia hortus sp. nov., a novel bacterial species of the Oxalobacteraceae family.</title>
        <authorList>
            <person name="Peta V."/>
            <person name="Raths R."/>
            <person name="Bucking H."/>
        </authorList>
    </citation>
    <scope>NUCLEOTIDE SEQUENCE [LARGE SCALE GENOMIC DNA]</scope>
    <source>
        <strain evidence="3 4">ONC3</strain>
    </source>
</reference>
<accession>A0A4Y9T2A9</accession>
<keyword evidence="1" id="KW-0472">Membrane</keyword>
<dbReference type="OrthoDB" id="5508079at2"/>
<proteinExistence type="predicted"/>
<feature type="domain" description="Prepilin type IV endopeptidase peptidase" evidence="2">
    <location>
        <begin position="5"/>
        <end position="66"/>
    </location>
</feature>
<dbReference type="Proteomes" id="UP000297258">
    <property type="component" value="Unassembled WGS sequence"/>
</dbReference>
<comment type="caution">
    <text evidence="3">The sequence shown here is derived from an EMBL/GenBank/DDBJ whole genome shotgun (WGS) entry which is preliminary data.</text>
</comment>
<dbReference type="GO" id="GO:0004190">
    <property type="term" value="F:aspartic-type endopeptidase activity"/>
    <property type="evidence" value="ECO:0007669"/>
    <property type="project" value="InterPro"/>
</dbReference>
<dbReference type="GO" id="GO:0016020">
    <property type="term" value="C:membrane"/>
    <property type="evidence" value="ECO:0007669"/>
    <property type="project" value="InterPro"/>
</dbReference>
<dbReference type="AlphaFoldDB" id="A0A4Y9T2A9"/>